<dbReference type="PANTHER" id="PTHR45961">
    <property type="entry name" value="IP21249P"/>
    <property type="match status" value="1"/>
</dbReference>
<dbReference type="SUPFAM" id="SSF52799">
    <property type="entry name" value="(Phosphotyrosine protein) phosphatases II"/>
    <property type="match status" value="1"/>
</dbReference>
<keyword evidence="7" id="KW-1185">Reference proteome</keyword>
<gene>
    <name evidence="6" type="ORF">CRM22_000630</name>
</gene>
<evidence type="ECO:0000259" key="4">
    <source>
        <dbReference type="PROSITE" id="PS50054"/>
    </source>
</evidence>
<evidence type="ECO:0000313" key="6">
    <source>
        <dbReference type="EMBL" id="TGZ74991.1"/>
    </source>
</evidence>
<feature type="domain" description="Tyrosine-protein phosphatase" evidence="4">
    <location>
        <begin position="268"/>
        <end position="410"/>
    </location>
</feature>
<dbReference type="PANTHER" id="PTHR45961:SF6">
    <property type="entry name" value="IP21249P"/>
    <property type="match status" value="1"/>
</dbReference>
<keyword evidence="2" id="KW-0378">Hydrolase</keyword>
<dbReference type="InterPro" id="IPR016130">
    <property type="entry name" value="Tyr_Pase_AS"/>
</dbReference>
<dbReference type="Pfam" id="PF00782">
    <property type="entry name" value="DSPc"/>
    <property type="match status" value="1"/>
</dbReference>
<dbReference type="InterPro" id="IPR052103">
    <property type="entry name" value="Dual_spec_Phospatases"/>
</dbReference>
<evidence type="ECO:0000256" key="1">
    <source>
        <dbReference type="ARBA" id="ARBA00008601"/>
    </source>
</evidence>
<dbReference type="PROSITE" id="PS50056">
    <property type="entry name" value="TYR_PHOSPHATASE_2"/>
    <property type="match status" value="1"/>
</dbReference>
<dbReference type="PROSITE" id="PS00383">
    <property type="entry name" value="TYR_PHOSPHATASE_1"/>
    <property type="match status" value="1"/>
</dbReference>
<accession>A0A4S2ME60</accession>
<dbReference type="EMBL" id="SJOL01001273">
    <property type="protein sequence ID" value="TGZ74991.1"/>
    <property type="molecule type" value="Genomic_DNA"/>
</dbReference>
<dbReference type="SMART" id="SM00195">
    <property type="entry name" value="DSPc"/>
    <property type="match status" value="1"/>
</dbReference>
<dbReference type="InterPro" id="IPR000340">
    <property type="entry name" value="Dual-sp_phosphatase_cat-dom"/>
</dbReference>
<evidence type="ECO:0000313" key="7">
    <source>
        <dbReference type="Proteomes" id="UP000308267"/>
    </source>
</evidence>
<dbReference type="InterPro" id="IPR000387">
    <property type="entry name" value="Tyr_Pase_dom"/>
</dbReference>
<proteinExistence type="inferred from homology"/>
<comment type="similarity">
    <text evidence="1">Belongs to the protein-tyrosine phosphatase family. Non-receptor class dual specificity subfamily.</text>
</comment>
<keyword evidence="3" id="KW-0904">Protein phosphatase</keyword>
<dbReference type="InterPro" id="IPR020422">
    <property type="entry name" value="TYR_PHOSPHATASE_DUAL_dom"/>
</dbReference>
<reference evidence="6 7" key="1">
    <citation type="journal article" date="2019" name="BMC Genomics">
        <title>New insights from Opisthorchis felineus genome: update on genomics of the epidemiologically important liver flukes.</title>
        <authorList>
            <person name="Ershov N.I."/>
            <person name="Mordvinov V.A."/>
            <person name="Prokhortchouk E.B."/>
            <person name="Pakharukova M.Y."/>
            <person name="Gunbin K.V."/>
            <person name="Ustyantsev K."/>
            <person name="Genaev M.A."/>
            <person name="Blinov A.G."/>
            <person name="Mazur A."/>
            <person name="Boulygina E."/>
            <person name="Tsygankova S."/>
            <person name="Khrameeva E."/>
            <person name="Chekanov N."/>
            <person name="Fan G."/>
            <person name="Xiao A."/>
            <person name="Zhang H."/>
            <person name="Xu X."/>
            <person name="Yang H."/>
            <person name="Solovyev V."/>
            <person name="Lee S.M."/>
            <person name="Liu X."/>
            <person name="Afonnikov D.A."/>
            <person name="Skryabin K.G."/>
        </authorList>
    </citation>
    <scope>NUCLEOTIDE SEQUENCE [LARGE SCALE GENOMIC DNA]</scope>
    <source>
        <strain evidence="6">AK-0245</strain>
        <tissue evidence="6">Whole organism</tissue>
    </source>
</reference>
<dbReference type="InterPro" id="IPR029021">
    <property type="entry name" value="Prot-tyrosine_phosphatase-like"/>
</dbReference>
<dbReference type="Proteomes" id="UP000308267">
    <property type="component" value="Unassembled WGS sequence"/>
</dbReference>
<evidence type="ECO:0000256" key="2">
    <source>
        <dbReference type="ARBA" id="ARBA00022801"/>
    </source>
</evidence>
<dbReference type="STRING" id="147828.A0A4S2ME60"/>
<dbReference type="GO" id="GO:0005737">
    <property type="term" value="C:cytoplasm"/>
    <property type="evidence" value="ECO:0007669"/>
    <property type="project" value="TreeGrafter"/>
</dbReference>
<dbReference type="CDD" id="cd14514">
    <property type="entry name" value="DUSP14-like"/>
    <property type="match status" value="1"/>
</dbReference>
<sequence length="483" mass="52745">MCALRSHSDRGPEDNTIMDRFSTTYSRSYRPFDEFQRNIPLRCLNGTQTSSTILNGSRSPGVARLARCWPSDLSTSQTTSFASSIGDTCSGTSTYAIYQPPFTRSANDDDSPGFPLPWDVSKPIIDKQRPIPPGMCASSTTANRLGFSFDDTVTSGLSSISTCTANKDCTSSCSTVISADKLNACHGLSNGVAENLTFATKTPLLFCAPQARTLPTISTSVGCNSDIGSDLTHGTCRKIPVTTERALTVNPTSPPPGSQLDFTQMYSQVARINNHLYLSSLNALTPDRLRQYGITLLVSAMVDPPPAQLRNAVISSMHVAVEDMEGANLRAHFDRVGDRIAAEQRRGGRTLVHCMAGVSRSSSLVLAYLMRHMNMTLADAYQHVRSIRPCIQPNPSFWRQLLEYEERIHGRRSVRLLPPVGYMGSCGISPTSRLYAGDRPSPRTSHLDMYSRSTSDLLPYRPITSVHSLDSGKPYVGCRQPLG</sequence>
<dbReference type="GO" id="GO:0004721">
    <property type="term" value="F:phosphoprotein phosphatase activity"/>
    <property type="evidence" value="ECO:0007669"/>
    <property type="project" value="UniProtKB-KW"/>
</dbReference>
<dbReference type="Gene3D" id="3.90.190.10">
    <property type="entry name" value="Protein tyrosine phosphatase superfamily"/>
    <property type="match status" value="1"/>
</dbReference>
<evidence type="ECO:0000259" key="5">
    <source>
        <dbReference type="PROSITE" id="PS50056"/>
    </source>
</evidence>
<evidence type="ECO:0008006" key="8">
    <source>
        <dbReference type="Google" id="ProtNLM"/>
    </source>
</evidence>
<dbReference type="AlphaFoldDB" id="A0A4S2ME60"/>
<name>A0A4S2ME60_OPIFE</name>
<dbReference type="PROSITE" id="PS50054">
    <property type="entry name" value="TYR_PHOSPHATASE_DUAL"/>
    <property type="match status" value="1"/>
</dbReference>
<comment type="caution">
    <text evidence="6">The sequence shown here is derived from an EMBL/GenBank/DDBJ whole genome shotgun (WGS) entry which is preliminary data.</text>
</comment>
<feature type="domain" description="Tyrosine specific protein phosphatases" evidence="5">
    <location>
        <begin position="331"/>
        <end position="389"/>
    </location>
</feature>
<organism evidence="6 7">
    <name type="scientific">Opisthorchis felineus</name>
    <dbReference type="NCBI Taxonomy" id="147828"/>
    <lineage>
        <taxon>Eukaryota</taxon>
        <taxon>Metazoa</taxon>
        <taxon>Spiralia</taxon>
        <taxon>Lophotrochozoa</taxon>
        <taxon>Platyhelminthes</taxon>
        <taxon>Trematoda</taxon>
        <taxon>Digenea</taxon>
        <taxon>Opisthorchiida</taxon>
        <taxon>Opisthorchiata</taxon>
        <taxon>Opisthorchiidae</taxon>
        <taxon>Opisthorchis</taxon>
    </lineage>
</organism>
<protein>
    <recommendedName>
        <fullName evidence="8">Protein-tyrosine-phosphatase</fullName>
    </recommendedName>
</protein>
<dbReference type="EMBL" id="SJOL01001273">
    <property type="protein sequence ID" value="TGZ74992.1"/>
    <property type="molecule type" value="Genomic_DNA"/>
</dbReference>
<evidence type="ECO:0000256" key="3">
    <source>
        <dbReference type="ARBA" id="ARBA00022912"/>
    </source>
</evidence>
<dbReference type="OrthoDB" id="285418at2759"/>